<dbReference type="RefSeq" id="WP_269310139.1">
    <property type="nucleotide sequence ID" value="NZ_CP098242.1"/>
</dbReference>
<comment type="cofactor">
    <cofactor evidence="1">
        <name>[4Fe-4S] cluster</name>
        <dbReference type="ChEBI" id="CHEBI:49883"/>
    </cofactor>
</comment>
<keyword evidence="9" id="KW-1185">Reference proteome</keyword>
<dbReference type="PANTHER" id="PTHR43409">
    <property type="entry name" value="ANAEROBIC MAGNESIUM-PROTOPORPHYRIN IX MONOMETHYL ESTER CYCLASE-RELATED"/>
    <property type="match status" value="1"/>
</dbReference>
<dbReference type="GO" id="GO:0003824">
    <property type="term" value="F:catalytic activity"/>
    <property type="evidence" value="ECO:0007669"/>
    <property type="project" value="InterPro"/>
</dbReference>
<dbReference type="SUPFAM" id="SSF102114">
    <property type="entry name" value="Radical SAM enzymes"/>
    <property type="match status" value="1"/>
</dbReference>
<protein>
    <submittedName>
        <fullName evidence="8">DUF4080 domain-containing protein</fullName>
    </submittedName>
</protein>
<keyword evidence="4" id="KW-0408">Iron</keyword>
<dbReference type="GO" id="GO:0031419">
    <property type="term" value="F:cobalamin binding"/>
    <property type="evidence" value="ECO:0007669"/>
    <property type="project" value="InterPro"/>
</dbReference>
<dbReference type="AlphaFoldDB" id="A0A9E9P5F2"/>
<sequence length="500" mass="56477">MTILLTTLNARYAHCSLGLRYLHANMGKHRERTRIMELVIGINPAIAAERILAEQPSIICMGVYIWNAEETARLVSLLKAISPTTPILLGGPEISHEAGSQPLAKMADYVISGWGEATVPELCDHILNGTPPEEKFHKGKQLDLNDIVMPYDLYTDEDIANRTLYVEASRGCPFRCEFCLSSLDKTAWAFDTDRFLAEMEKLYVRGARSFKFVDRTFNLNTKKCRQILQFFLDKIHADPSDPVFVHFEVVPDHLSDALKEAIQPFPAGTLQLEVGVQTFNPEVQDRISRKQDNNKSEANIRWLRNHSQAHLHTDLIAGLPGETLESFAAGFDRLVALAPHEIQVGILKRLRGTPILRHTEAFGLAFDPAPPYTILATADIDFFTMQRLVRFARFWDLVANSGRFARTLPMILADSPFTRFMDLSDWLYKTGRTTHAIALDRLASLVTEWLVLKGADADQVRITIGQDYAGKTHMKRHKETANATLPNEPRQAHVRQSRHI</sequence>
<dbReference type="InterPro" id="IPR025288">
    <property type="entry name" value="DUF4080"/>
</dbReference>
<evidence type="ECO:0000256" key="2">
    <source>
        <dbReference type="ARBA" id="ARBA00022691"/>
    </source>
</evidence>
<dbReference type="PROSITE" id="PS51918">
    <property type="entry name" value="RADICAL_SAM"/>
    <property type="match status" value="1"/>
</dbReference>
<evidence type="ECO:0000256" key="1">
    <source>
        <dbReference type="ARBA" id="ARBA00001966"/>
    </source>
</evidence>
<dbReference type="SMART" id="SM00729">
    <property type="entry name" value="Elp3"/>
    <property type="match status" value="1"/>
</dbReference>
<dbReference type="Pfam" id="PF02310">
    <property type="entry name" value="B12-binding"/>
    <property type="match status" value="1"/>
</dbReference>
<dbReference type="Gene3D" id="3.80.30.20">
    <property type="entry name" value="tm_1862 like domain"/>
    <property type="match status" value="1"/>
</dbReference>
<dbReference type="GO" id="GO:0046872">
    <property type="term" value="F:metal ion binding"/>
    <property type="evidence" value="ECO:0007669"/>
    <property type="project" value="UniProtKB-KW"/>
</dbReference>
<dbReference type="Gene3D" id="3.40.50.280">
    <property type="entry name" value="Cobalamin-binding domain"/>
    <property type="match status" value="1"/>
</dbReference>
<dbReference type="GO" id="GO:0005829">
    <property type="term" value="C:cytosol"/>
    <property type="evidence" value="ECO:0007669"/>
    <property type="project" value="TreeGrafter"/>
</dbReference>
<proteinExistence type="predicted"/>
<dbReference type="SFLD" id="SFLDS00029">
    <property type="entry name" value="Radical_SAM"/>
    <property type="match status" value="1"/>
</dbReference>
<organism evidence="8 9">
    <name type="scientific">Oxalobacter vibrioformis</name>
    <dbReference type="NCBI Taxonomy" id="933080"/>
    <lineage>
        <taxon>Bacteria</taxon>
        <taxon>Pseudomonadati</taxon>
        <taxon>Pseudomonadota</taxon>
        <taxon>Betaproteobacteria</taxon>
        <taxon>Burkholderiales</taxon>
        <taxon>Oxalobacteraceae</taxon>
        <taxon>Oxalobacter</taxon>
    </lineage>
</organism>
<evidence type="ECO:0000256" key="5">
    <source>
        <dbReference type="ARBA" id="ARBA00023014"/>
    </source>
</evidence>
<dbReference type="Pfam" id="PF04055">
    <property type="entry name" value="Radical_SAM"/>
    <property type="match status" value="1"/>
</dbReference>
<dbReference type="PANTHER" id="PTHR43409:SF16">
    <property type="entry name" value="SLR0320 PROTEIN"/>
    <property type="match status" value="1"/>
</dbReference>
<dbReference type="Proteomes" id="UP001156215">
    <property type="component" value="Chromosome"/>
</dbReference>
<evidence type="ECO:0000313" key="9">
    <source>
        <dbReference type="Proteomes" id="UP001156215"/>
    </source>
</evidence>
<evidence type="ECO:0000259" key="7">
    <source>
        <dbReference type="PROSITE" id="PS51918"/>
    </source>
</evidence>
<dbReference type="Pfam" id="PF13311">
    <property type="entry name" value="DUF4080"/>
    <property type="match status" value="1"/>
</dbReference>
<dbReference type="InterPro" id="IPR006638">
    <property type="entry name" value="Elp3/MiaA/NifB-like_rSAM"/>
</dbReference>
<dbReference type="InterPro" id="IPR023404">
    <property type="entry name" value="rSAM_horseshoe"/>
</dbReference>
<dbReference type="KEGG" id="ovb:NB640_05250"/>
<evidence type="ECO:0000256" key="4">
    <source>
        <dbReference type="ARBA" id="ARBA00023004"/>
    </source>
</evidence>
<keyword evidence="5" id="KW-0411">Iron-sulfur</keyword>
<dbReference type="InterPro" id="IPR058240">
    <property type="entry name" value="rSAM_sf"/>
</dbReference>
<reference evidence="8" key="1">
    <citation type="journal article" date="2022" name="Front. Microbiol.">
        <title>New perspectives on an old grouping: The genomic and phenotypic variability of Oxalobacter formigenes and the implications for calcium oxalate stone prevention.</title>
        <authorList>
            <person name="Chmiel J.A."/>
            <person name="Carr C."/>
            <person name="Stuivenberg G.A."/>
            <person name="Venema R."/>
            <person name="Chanyi R.M."/>
            <person name="Al K.F."/>
            <person name="Giguere D."/>
            <person name="Say H."/>
            <person name="Akouris P.P."/>
            <person name="Dominguez Romero S.A."/>
            <person name="Kwong A."/>
            <person name="Tai V."/>
            <person name="Koval S.F."/>
            <person name="Razvi H."/>
            <person name="Bjazevic J."/>
            <person name="Burton J.P."/>
        </authorList>
    </citation>
    <scope>NUCLEOTIDE SEQUENCE</scope>
    <source>
        <strain evidence="8">WoOx3</strain>
    </source>
</reference>
<gene>
    <name evidence="8" type="ORF">NB640_05250</name>
</gene>
<keyword evidence="2" id="KW-0949">S-adenosyl-L-methionine</keyword>
<name>A0A9E9P5F2_9BURK</name>
<dbReference type="InterPro" id="IPR006158">
    <property type="entry name" value="Cobalamin-bd"/>
</dbReference>
<evidence type="ECO:0000256" key="3">
    <source>
        <dbReference type="ARBA" id="ARBA00022723"/>
    </source>
</evidence>
<evidence type="ECO:0000313" key="8">
    <source>
        <dbReference type="EMBL" id="WAW11041.1"/>
    </source>
</evidence>
<keyword evidence="3" id="KW-0479">Metal-binding</keyword>
<feature type="domain" description="Radical SAM core" evidence="7">
    <location>
        <begin position="158"/>
        <end position="392"/>
    </location>
</feature>
<dbReference type="SFLD" id="SFLDG01082">
    <property type="entry name" value="B12-binding_domain_containing"/>
    <property type="match status" value="1"/>
</dbReference>
<dbReference type="InterPro" id="IPR007197">
    <property type="entry name" value="rSAM"/>
</dbReference>
<dbReference type="GO" id="GO:0051536">
    <property type="term" value="F:iron-sulfur cluster binding"/>
    <property type="evidence" value="ECO:0007669"/>
    <property type="project" value="UniProtKB-KW"/>
</dbReference>
<evidence type="ECO:0000259" key="6">
    <source>
        <dbReference type="PROSITE" id="PS51332"/>
    </source>
</evidence>
<dbReference type="CDD" id="cd01335">
    <property type="entry name" value="Radical_SAM"/>
    <property type="match status" value="1"/>
</dbReference>
<dbReference type="InterPro" id="IPR051198">
    <property type="entry name" value="BchE-like"/>
</dbReference>
<accession>A0A9E9P5F2</accession>
<feature type="domain" description="B12-binding" evidence="6">
    <location>
        <begin position="1"/>
        <end position="133"/>
    </location>
</feature>
<dbReference type="PROSITE" id="PS51332">
    <property type="entry name" value="B12_BINDING"/>
    <property type="match status" value="1"/>
</dbReference>
<dbReference type="EMBL" id="CP098242">
    <property type="protein sequence ID" value="WAW11041.1"/>
    <property type="molecule type" value="Genomic_DNA"/>
</dbReference>